<dbReference type="GO" id="GO:0046872">
    <property type="term" value="F:metal ion binding"/>
    <property type="evidence" value="ECO:0007669"/>
    <property type="project" value="UniProtKB-KW"/>
</dbReference>
<dbReference type="GO" id="GO:0005829">
    <property type="term" value="C:cytosol"/>
    <property type="evidence" value="ECO:0007669"/>
    <property type="project" value="TreeGrafter"/>
</dbReference>
<comment type="caution">
    <text evidence="9">The sequence shown here is derived from an EMBL/GenBank/DDBJ whole genome shotgun (WGS) entry which is preliminary data.</text>
</comment>
<reference evidence="9 10" key="1">
    <citation type="submission" date="2018-08" db="EMBL/GenBank/DDBJ databases">
        <title>Whole genome sequence analysis of Dermacoccus abyssi bacteria isolated from Deep Mariana trench Micromonospora spp reveals genes involved in the environmental adaptation and production of secondary metabolites.</title>
        <authorList>
            <person name="Abdel-Mageed W.M."/>
            <person name="Lehri B."/>
            <person name="Nouioui I."/>
            <person name="Goodfellow I."/>
            <person name="Jaspars M."/>
            <person name="Karlyshev A."/>
        </authorList>
    </citation>
    <scope>NUCLEOTIDE SEQUENCE [LARGE SCALE GENOMIC DNA]</scope>
    <source>
        <strain evidence="9 10">MT1.1</strain>
    </source>
</reference>
<name>A0A417Z427_9MICO</name>
<evidence type="ECO:0000313" key="10">
    <source>
        <dbReference type="Proteomes" id="UP000285376"/>
    </source>
</evidence>
<dbReference type="PROSITE" id="PS51404">
    <property type="entry name" value="DYP_PEROXIDASE"/>
    <property type="match status" value="1"/>
</dbReference>
<keyword evidence="2 9" id="KW-0575">Peroxidase</keyword>
<sequence>MPQAQTGIFVEGATSSEYIEFDVAPGSLTSLSQLLPLFEAEQDDVGVNFVVGVRPSLMKEISPKHTPENVHDFADDVVGADGYVIPATQRDLVFWVFGGARDKVFDATRQLLAIAREIVPGIRVVDETEGWVYQTNRDLTGFVDGTENPTTIEQYDEAVVADGKPGEGSSVLLLQKWPHKQKAWESLSTEEQEGVIGRTKVDSVELEDKPETSHAERTDQDDFGHIVRRNMPYGDVSSHGTMFVGFACEQKRLHDMLESMAGVGDYPRDALTKYSNAETGSYYVIPRWTRSRADAPPPRMPSGRSQL</sequence>
<dbReference type="GO" id="GO:0020037">
    <property type="term" value="F:heme binding"/>
    <property type="evidence" value="ECO:0007669"/>
    <property type="project" value="InterPro"/>
</dbReference>
<evidence type="ECO:0000256" key="4">
    <source>
        <dbReference type="ARBA" id="ARBA00023002"/>
    </source>
</evidence>
<accession>A0A417Z427</accession>
<protein>
    <submittedName>
        <fullName evidence="9">Dyp-type peroxidase</fullName>
    </submittedName>
</protein>
<gene>
    <name evidence="9" type="ORF">D1832_08825</name>
</gene>
<evidence type="ECO:0000256" key="5">
    <source>
        <dbReference type="ARBA" id="ARBA00023004"/>
    </source>
</evidence>
<organism evidence="9 10">
    <name type="scientific">Dermacoccus abyssi</name>
    <dbReference type="NCBI Taxonomy" id="322596"/>
    <lineage>
        <taxon>Bacteria</taxon>
        <taxon>Bacillati</taxon>
        <taxon>Actinomycetota</taxon>
        <taxon>Actinomycetes</taxon>
        <taxon>Micrococcales</taxon>
        <taxon>Dermacoccaceae</taxon>
        <taxon>Dermacoccus</taxon>
    </lineage>
</organism>
<evidence type="ECO:0000256" key="2">
    <source>
        <dbReference type="ARBA" id="ARBA00022559"/>
    </source>
</evidence>
<comment type="cofactor">
    <cofactor evidence="1">
        <name>heme b</name>
        <dbReference type="ChEBI" id="CHEBI:60344"/>
    </cofactor>
</comment>
<evidence type="ECO:0000256" key="3">
    <source>
        <dbReference type="ARBA" id="ARBA00022723"/>
    </source>
</evidence>
<feature type="domain" description="Dyp-type peroxidase C-terminal" evidence="8">
    <location>
        <begin position="135"/>
        <end position="287"/>
    </location>
</feature>
<dbReference type="PANTHER" id="PTHR30521:SF0">
    <property type="entry name" value="DYP-TYPE PEROXIDASE FAMILY PROTEIN"/>
    <property type="match status" value="1"/>
</dbReference>
<feature type="compositionally biased region" description="Basic and acidic residues" evidence="7">
    <location>
        <begin position="199"/>
        <end position="223"/>
    </location>
</feature>
<dbReference type="EMBL" id="QWLM01000009">
    <property type="protein sequence ID" value="RHW45486.1"/>
    <property type="molecule type" value="Genomic_DNA"/>
</dbReference>
<dbReference type="Pfam" id="PF20628">
    <property type="entry name" value="Dyp_perox_C"/>
    <property type="match status" value="1"/>
</dbReference>
<dbReference type="GO" id="GO:0004601">
    <property type="term" value="F:peroxidase activity"/>
    <property type="evidence" value="ECO:0007669"/>
    <property type="project" value="UniProtKB-KW"/>
</dbReference>
<dbReference type="InterPro" id="IPR011008">
    <property type="entry name" value="Dimeric_a/b-barrel"/>
</dbReference>
<comment type="similarity">
    <text evidence="6">Belongs to the DyP-type peroxidase family.</text>
</comment>
<dbReference type="AlphaFoldDB" id="A0A417Z427"/>
<dbReference type="SUPFAM" id="SSF54909">
    <property type="entry name" value="Dimeric alpha+beta barrel"/>
    <property type="match status" value="1"/>
</dbReference>
<feature type="region of interest" description="Disordered" evidence="7">
    <location>
        <begin position="188"/>
        <end position="223"/>
    </location>
</feature>
<evidence type="ECO:0000259" key="8">
    <source>
        <dbReference type="Pfam" id="PF20628"/>
    </source>
</evidence>
<keyword evidence="5" id="KW-0408">Iron</keyword>
<evidence type="ECO:0000256" key="1">
    <source>
        <dbReference type="ARBA" id="ARBA00001970"/>
    </source>
</evidence>
<evidence type="ECO:0000256" key="7">
    <source>
        <dbReference type="SAM" id="MobiDB-lite"/>
    </source>
</evidence>
<keyword evidence="3" id="KW-0479">Metal-binding</keyword>
<evidence type="ECO:0000313" key="9">
    <source>
        <dbReference type="EMBL" id="RHW45486.1"/>
    </source>
</evidence>
<evidence type="ECO:0000256" key="6">
    <source>
        <dbReference type="ARBA" id="ARBA00025737"/>
    </source>
</evidence>
<dbReference type="RefSeq" id="WP_118913543.1">
    <property type="nucleotide sequence ID" value="NZ_CBCRVH010000010.1"/>
</dbReference>
<proteinExistence type="inferred from homology"/>
<dbReference type="InterPro" id="IPR006314">
    <property type="entry name" value="Dyp_peroxidase"/>
</dbReference>
<dbReference type="PANTHER" id="PTHR30521">
    <property type="entry name" value="DEFERROCHELATASE/PEROXIDASE"/>
    <property type="match status" value="1"/>
</dbReference>
<dbReference type="Proteomes" id="UP000285376">
    <property type="component" value="Unassembled WGS sequence"/>
</dbReference>
<keyword evidence="4" id="KW-0560">Oxidoreductase</keyword>
<dbReference type="NCBIfam" id="TIGR01413">
    <property type="entry name" value="Dyp_perox_fam"/>
    <property type="match status" value="1"/>
</dbReference>
<dbReference type="InterPro" id="IPR048328">
    <property type="entry name" value="Dyp_perox_C"/>
</dbReference>